<sequence>MLGIKTKIFLPLFLFMAAIGLYFYVVWIPRSVEFTLQETKDVLDHMLEIVEDQITPDLARNDMESVRERLDFILLKNPEWHALLLQDRSGGILYPEGGALDMLHQHDTDRIITQNIEAFGNQIGKLSLAYDFSETEEAVRQSAYNLLAALVFALGLFAAVAALTVQYFVIRPALLLTRAAAAFTGRETDESGKTVKLPRITDDQIGRLTASFAAMREAITGQQKNLEEQNRELFLAKEQADRANRAKSEFLANMSHELRTPLNSIMGFTRMFTEDETMSRDNKQMATTVHKAATSLLDIVNDVLDISKIESGSMVLERIGFDMKSMVANIMETMAPIASAKGVSLKYQYENDDLPFLIGAPLRVSRILTNLLSNAIKYTASGEVNVSIGSKRVAWTKEELEALQFIQYNNAGTVSVLLNSRSLTNNRVEVHCIVSDTGIGIPKDKLKIIFEKFTQADESTTRKYGGTGLGLAITKDLVEMMGGEIGVESDVGKGSKFWFKIPFDVTDKIEQNGHGKARKIREKDHKDAPHIPAAKARILIAEDHLLNQDFIKRLLKRMGIEHFTIVENGELAEKEWQTGQYDLILMDCHMPEKNGYAATQSIRAQEGNTGGHIPIIALTADAMKGTQEKCLACGMDEYITKPIDTDELRDVLNLWLTFPEEKSGKGKTDEKQETDAPVNLDLLREYSDTPEDIKNFINVFIRQSEESLEILEKHCIDGDSRAWMEAAHKFKGGAGMTGAAKLQNLCAQAQEMQNSTAQKREKILKAIQDEYAKVKAYMNTALS</sequence>
<evidence type="ECO:0000256" key="12">
    <source>
        <dbReference type="ARBA" id="ARBA00023012"/>
    </source>
</evidence>
<evidence type="ECO:0000259" key="21">
    <source>
        <dbReference type="PROSITE" id="PS50894"/>
    </source>
</evidence>
<feature type="domain" description="Response regulatory" evidence="19">
    <location>
        <begin position="537"/>
        <end position="656"/>
    </location>
</feature>
<comment type="subcellular location">
    <subcellularLocation>
        <location evidence="2">Cell membrane</location>
        <topology evidence="2">Multi-pass membrane protein</topology>
    </subcellularLocation>
</comment>
<evidence type="ECO:0000259" key="20">
    <source>
        <dbReference type="PROSITE" id="PS50885"/>
    </source>
</evidence>
<dbReference type="CDD" id="cd16922">
    <property type="entry name" value="HATPase_EvgS-ArcB-TorS-like"/>
    <property type="match status" value="1"/>
</dbReference>
<dbReference type="PROSITE" id="PS50885">
    <property type="entry name" value="HAMP"/>
    <property type="match status" value="1"/>
</dbReference>
<evidence type="ECO:0000256" key="17">
    <source>
        <dbReference type="SAM" id="Phobius"/>
    </source>
</evidence>
<gene>
    <name evidence="22" type="ORF">HYS17_06135</name>
</gene>
<evidence type="ECO:0000256" key="6">
    <source>
        <dbReference type="ARBA" id="ARBA00022679"/>
    </source>
</evidence>
<dbReference type="FunFam" id="1.10.287.130:FF:000002">
    <property type="entry name" value="Two-component osmosensing histidine kinase"/>
    <property type="match status" value="1"/>
</dbReference>
<dbReference type="Proteomes" id="UP000595362">
    <property type="component" value="Chromosome"/>
</dbReference>
<dbReference type="PANTHER" id="PTHR45339:SF1">
    <property type="entry name" value="HYBRID SIGNAL TRANSDUCTION HISTIDINE KINASE J"/>
    <property type="match status" value="1"/>
</dbReference>
<evidence type="ECO:0000256" key="5">
    <source>
        <dbReference type="ARBA" id="ARBA00022553"/>
    </source>
</evidence>
<evidence type="ECO:0000313" key="22">
    <source>
        <dbReference type="EMBL" id="QQG35151.1"/>
    </source>
</evidence>
<feature type="transmembrane region" description="Helical" evidence="17">
    <location>
        <begin position="6"/>
        <end position="27"/>
    </location>
</feature>
<feature type="domain" description="Histidine kinase" evidence="18">
    <location>
        <begin position="253"/>
        <end position="505"/>
    </location>
</feature>
<evidence type="ECO:0000259" key="18">
    <source>
        <dbReference type="PROSITE" id="PS50109"/>
    </source>
</evidence>
<keyword evidence="6" id="KW-0808">Transferase</keyword>
<dbReference type="InterPro" id="IPR001789">
    <property type="entry name" value="Sig_transdc_resp-reg_receiver"/>
</dbReference>
<feature type="domain" description="HPt" evidence="21">
    <location>
        <begin position="689"/>
        <end position="783"/>
    </location>
</feature>
<dbReference type="PROSITE" id="PS50109">
    <property type="entry name" value="HIS_KIN"/>
    <property type="match status" value="1"/>
</dbReference>
<dbReference type="CDD" id="cd00082">
    <property type="entry name" value="HisKA"/>
    <property type="match status" value="1"/>
</dbReference>
<dbReference type="SMART" id="SM00448">
    <property type="entry name" value="REC"/>
    <property type="match status" value="1"/>
</dbReference>
<dbReference type="InterPro" id="IPR011006">
    <property type="entry name" value="CheY-like_superfamily"/>
</dbReference>
<evidence type="ECO:0000313" key="23">
    <source>
        <dbReference type="Proteomes" id="UP000595362"/>
    </source>
</evidence>
<dbReference type="PROSITE" id="PS50894">
    <property type="entry name" value="HPT"/>
    <property type="match status" value="1"/>
</dbReference>
<evidence type="ECO:0000256" key="2">
    <source>
        <dbReference type="ARBA" id="ARBA00004651"/>
    </source>
</evidence>
<keyword evidence="16" id="KW-0175">Coiled coil</keyword>
<evidence type="ECO:0000256" key="4">
    <source>
        <dbReference type="ARBA" id="ARBA00022475"/>
    </source>
</evidence>
<dbReference type="EC" id="2.7.13.3" evidence="3"/>
<keyword evidence="5 15" id="KW-0597">Phosphoprotein</keyword>
<evidence type="ECO:0000256" key="10">
    <source>
        <dbReference type="ARBA" id="ARBA00022840"/>
    </source>
</evidence>
<feature type="modified residue" description="Phosphohistidine" evidence="14">
    <location>
        <position position="728"/>
    </location>
</feature>
<dbReference type="CDD" id="cd00088">
    <property type="entry name" value="HPT"/>
    <property type="match status" value="1"/>
</dbReference>
<proteinExistence type="predicted"/>
<dbReference type="Pfam" id="PF01627">
    <property type="entry name" value="Hpt"/>
    <property type="match status" value="1"/>
</dbReference>
<evidence type="ECO:0000256" key="1">
    <source>
        <dbReference type="ARBA" id="ARBA00000085"/>
    </source>
</evidence>
<keyword evidence="12" id="KW-0902">Two-component regulatory system</keyword>
<dbReference type="PROSITE" id="PS50110">
    <property type="entry name" value="RESPONSE_REGULATORY"/>
    <property type="match status" value="1"/>
</dbReference>
<dbReference type="GO" id="GO:0005524">
    <property type="term" value="F:ATP binding"/>
    <property type="evidence" value="ECO:0007669"/>
    <property type="project" value="UniProtKB-KW"/>
</dbReference>
<keyword evidence="7 17" id="KW-0812">Transmembrane</keyword>
<dbReference type="InterPro" id="IPR003594">
    <property type="entry name" value="HATPase_dom"/>
</dbReference>
<evidence type="ECO:0000256" key="9">
    <source>
        <dbReference type="ARBA" id="ARBA00022777"/>
    </source>
</evidence>
<dbReference type="SUPFAM" id="SSF55874">
    <property type="entry name" value="ATPase domain of HSP90 chaperone/DNA topoisomerase II/histidine kinase"/>
    <property type="match status" value="1"/>
</dbReference>
<evidence type="ECO:0000256" key="3">
    <source>
        <dbReference type="ARBA" id="ARBA00012438"/>
    </source>
</evidence>
<feature type="transmembrane region" description="Helical" evidence="17">
    <location>
        <begin position="146"/>
        <end position="169"/>
    </location>
</feature>
<feature type="domain" description="HAMP" evidence="20">
    <location>
        <begin position="167"/>
        <end position="224"/>
    </location>
</feature>
<dbReference type="SMART" id="SM00387">
    <property type="entry name" value="HATPase_c"/>
    <property type="match status" value="1"/>
</dbReference>
<evidence type="ECO:0000256" key="11">
    <source>
        <dbReference type="ARBA" id="ARBA00022989"/>
    </source>
</evidence>
<dbReference type="SUPFAM" id="SSF47384">
    <property type="entry name" value="Homodimeric domain of signal transducing histidine kinase"/>
    <property type="match status" value="1"/>
</dbReference>
<dbReference type="PANTHER" id="PTHR45339">
    <property type="entry name" value="HYBRID SIGNAL TRANSDUCTION HISTIDINE KINASE J"/>
    <property type="match status" value="1"/>
</dbReference>
<accession>A0A7T5UGN5</accession>
<keyword evidence="11 17" id="KW-1133">Transmembrane helix</keyword>
<dbReference type="CDD" id="cd17546">
    <property type="entry name" value="REC_hyHK_CKI1_RcsC-like"/>
    <property type="match status" value="1"/>
</dbReference>
<dbReference type="Pfam" id="PF00072">
    <property type="entry name" value="Response_reg"/>
    <property type="match status" value="1"/>
</dbReference>
<protein>
    <recommendedName>
        <fullName evidence="3">histidine kinase</fullName>
        <ecNumber evidence="3">2.7.13.3</ecNumber>
    </recommendedName>
</protein>
<dbReference type="SMART" id="SM00388">
    <property type="entry name" value="HisKA"/>
    <property type="match status" value="1"/>
</dbReference>
<dbReference type="InterPro" id="IPR036097">
    <property type="entry name" value="HisK_dim/P_sf"/>
</dbReference>
<keyword evidence="4" id="KW-1003">Cell membrane</keyword>
<dbReference type="Gene3D" id="3.40.50.2300">
    <property type="match status" value="1"/>
</dbReference>
<dbReference type="InterPro" id="IPR004358">
    <property type="entry name" value="Sig_transdc_His_kin-like_C"/>
</dbReference>
<dbReference type="Gene3D" id="1.10.287.130">
    <property type="match status" value="1"/>
</dbReference>
<dbReference type="Pfam" id="PF02518">
    <property type="entry name" value="HATPase_c"/>
    <property type="match status" value="1"/>
</dbReference>
<dbReference type="GO" id="GO:0005886">
    <property type="term" value="C:plasma membrane"/>
    <property type="evidence" value="ECO:0007669"/>
    <property type="project" value="UniProtKB-SubCell"/>
</dbReference>
<feature type="coiled-coil region" evidence="16">
    <location>
        <begin position="212"/>
        <end position="246"/>
    </location>
</feature>
<dbReference type="InterPro" id="IPR008207">
    <property type="entry name" value="Sig_transdc_His_kin_Hpt_dom"/>
</dbReference>
<organism evidence="22 23">
    <name type="scientific">Micavibrio aeruginosavorus</name>
    <dbReference type="NCBI Taxonomy" id="349221"/>
    <lineage>
        <taxon>Bacteria</taxon>
        <taxon>Pseudomonadati</taxon>
        <taxon>Bdellovibrionota</taxon>
        <taxon>Bdellovibrionia</taxon>
        <taxon>Bdellovibrionales</taxon>
        <taxon>Pseudobdellovibrionaceae</taxon>
        <taxon>Micavibrio</taxon>
    </lineage>
</organism>
<evidence type="ECO:0000256" key="7">
    <source>
        <dbReference type="ARBA" id="ARBA00022692"/>
    </source>
</evidence>
<dbReference type="Gene3D" id="3.30.565.10">
    <property type="entry name" value="Histidine kinase-like ATPase, C-terminal domain"/>
    <property type="match status" value="1"/>
</dbReference>
<keyword evidence="9" id="KW-0418">Kinase</keyword>
<dbReference type="Gene3D" id="1.20.120.160">
    <property type="entry name" value="HPT domain"/>
    <property type="match status" value="1"/>
</dbReference>
<dbReference type="Pfam" id="PF00512">
    <property type="entry name" value="HisKA"/>
    <property type="match status" value="1"/>
</dbReference>
<evidence type="ECO:0000256" key="16">
    <source>
        <dbReference type="SAM" id="Coils"/>
    </source>
</evidence>
<dbReference type="InterPro" id="IPR003660">
    <property type="entry name" value="HAMP_dom"/>
</dbReference>
<reference evidence="22 23" key="1">
    <citation type="submission" date="2020-07" db="EMBL/GenBank/DDBJ databases">
        <title>Huge and variable diversity of episymbiotic CPR bacteria and DPANN archaea in groundwater ecosystems.</title>
        <authorList>
            <person name="He C.Y."/>
            <person name="Keren R."/>
            <person name="Whittaker M."/>
            <person name="Farag I.F."/>
            <person name="Doudna J."/>
            <person name="Cate J.H.D."/>
            <person name="Banfield J.F."/>
        </authorList>
    </citation>
    <scope>NUCLEOTIDE SEQUENCE [LARGE SCALE GENOMIC DNA]</scope>
    <source>
        <strain evidence="22">NC_groundwater_70_Ag_B-0.1um_54_66</strain>
    </source>
</reference>
<dbReference type="SUPFAM" id="SSF47226">
    <property type="entry name" value="Histidine-containing phosphotransfer domain, HPT domain"/>
    <property type="match status" value="1"/>
</dbReference>
<dbReference type="InterPro" id="IPR036890">
    <property type="entry name" value="HATPase_C_sf"/>
</dbReference>
<evidence type="ECO:0000256" key="15">
    <source>
        <dbReference type="PROSITE-ProRule" id="PRU00169"/>
    </source>
</evidence>
<dbReference type="InterPro" id="IPR036641">
    <property type="entry name" value="HPT_dom_sf"/>
</dbReference>
<evidence type="ECO:0000259" key="19">
    <source>
        <dbReference type="PROSITE" id="PS50110"/>
    </source>
</evidence>
<dbReference type="SUPFAM" id="SSF52172">
    <property type="entry name" value="CheY-like"/>
    <property type="match status" value="1"/>
</dbReference>
<keyword evidence="10" id="KW-0067">ATP-binding</keyword>
<dbReference type="GO" id="GO:0000155">
    <property type="term" value="F:phosphorelay sensor kinase activity"/>
    <property type="evidence" value="ECO:0007669"/>
    <property type="project" value="InterPro"/>
</dbReference>
<dbReference type="InterPro" id="IPR003661">
    <property type="entry name" value="HisK_dim/P_dom"/>
</dbReference>
<dbReference type="AlphaFoldDB" id="A0A7T5UGN5"/>
<keyword evidence="8" id="KW-0547">Nucleotide-binding</keyword>
<dbReference type="Gene3D" id="6.10.340.10">
    <property type="match status" value="1"/>
</dbReference>
<comment type="catalytic activity">
    <reaction evidence="1">
        <text>ATP + protein L-histidine = ADP + protein N-phospho-L-histidine.</text>
        <dbReference type="EC" id="2.7.13.3"/>
    </reaction>
</comment>
<evidence type="ECO:0000256" key="14">
    <source>
        <dbReference type="PROSITE-ProRule" id="PRU00110"/>
    </source>
</evidence>
<dbReference type="InterPro" id="IPR005467">
    <property type="entry name" value="His_kinase_dom"/>
</dbReference>
<name>A0A7T5UGN5_9BACT</name>
<dbReference type="SMART" id="SM00073">
    <property type="entry name" value="HPT"/>
    <property type="match status" value="1"/>
</dbReference>
<dbReference type="PRINTS" id="PR00344">
    <property type="entry name" value="BCTRLSENSOR"/>
</dbReference>
<evidence type="ECO:0000256" key="8">
    <source>
        <dbReference type="ARBA" id="ARBA00022741"/>
    </source>
</evidence>
<dbReference type="EMBL" id="CP066681">
    <property type="protein sequence ID" value="QQG35151.1"/>
    <property type="molecule type" value="Genomic_DNA"/>
</dbReference>
<evidence type="ECO:0000256" key="13">
    <source>
        <dbReference type="ARBA" id="ARBA00023136"/>
    </source>
</evidence>
<feature type="modified residue" description="4-aspartylphosphate" evidence="15">
    <location>
        <position position="587"/>
    </location>
</feature>
<keyword evidence="13 17" id="KW-0472">Membrane</keyword>